<reference evidence="2 3" key="1">
    <citation type="submission" date="2019-03" db="EMBL/GenBank/DDBJ databases">
        <title>First draft genome of Liparis tanakae, snailfish: a comprehensive survey of snailfish specific genes.</title>
        <authorList>
            <person name="Kim W."/>
            <person name="Song I."/>
            <person name="Jeong J.-H."/>
            <person name="Kim D."/>
            <person name="Kim S."/>
            <person name="Ryu S."/>
            <person name="Song J.Y."/>
            <person name="Lee S.K."/>
        </authorList>
    </citation>
    <scope>NUCLEOTIDE SEQUENCE [LARGE SCALE GENOMIC DNA]</scope>
    <source>
        <tissue evidence="2">Muscle</tissue>
    </source>
</reference>
<dbReference type="AlphaFoldDB" id="A0A4Z2EQF6"/>
<evidence type="ECO:0000256" key="1">
    <source>
        <dbReference type="SAM" id="MobiDB-lite"/>
    </source>
</evidence>
<feature type="compositionally biased region" description="Basic and acidic residues" evidence="1">
    <location>
        <begin position="20"/>
        <end position="29"/>
    </location>
</feature>
<dbReference type="Proteomes" id="UP000314294">
    <property type="component" value="Unassembled WGS sequence"/>
</dbReference>
<sequence length="83" mass="9109">MRRAGSGPEAGRKRTGSRPEAAHLGREAEELQEAQVVPRGEQRPLPGERGGVHQAERPPDGLNAGAQDRAAYLRKRKSEEEEE</sequence>
<name>A0A4Z2EQF6_9TELE</name>
<protein>
    <submittedName>
        <fullName evidence="2">Uncharacterized protein</fullName>
    </submittedName>
</protein>
<gene>
    <name evidence="2" type="ORF">EYF80_059243</name>
</gene>
<evidence type="ECO:0000313" key="3">
    <source>
        <dbReference type="Proteomes" id="UP000314294"/>
    </source>
</evidence>
<dbReference type="EMBL" id="SRLO01004308">
    <property type="protein sequence ID" value="TNN30604.1"/>
    <property type="molecule type" value="Genomic_DNA"/>
</dbReference>
<comment type="caution">
    <text evidence="2">The sequence shown here is derived from an EMBL/GenBank/DDBJ whole genome shotgun (WGS) entry which is preliminary data.</text>
</comment>
<feature type="region of interest" description="Disordered" evidence="1">
    <location>
        <begin position="1"/>
        <end position="83"/>
    </location>
</feature>
<organism evidence="2 3">
    <name type="scientific">Liparis tanakae</name>
    <name type="common">Tanaka's snailfish</name>
    <dbReference type="NCBI Taxonomy" id="230148"/>
    <lineage>
        <taxon>Eukaryota</taxon>
        <taxon>Metazoa</taxon>
        <taxon>Chordata</taxon>
        <taxon>Craniata</taxon>
        <taxon>Vertebrata</taxon>
        <taxon>Euteleostomi</taxon>
        <taxon>Actinopterygii</taxon>
        <taxon>Neopterygii</taxon>
        <taxon>Teleostei</taxon>
        <taxon>Neoteleostei</taxon>
        <taxon>Acanthomorphata</taxon>
        <taxon>Eupercaria</taxon>
        <taxon>Perciformes</taxon>
        <taxon>Cottioidei</taxon>
        <taxon>Cottales</taxon>
        <taxon>Liparidae</taxon>
        <taxon>Liparis</taxon>
    </lineage>
</organism>
<proteinExistence type="predicted"/>
<feature type="compositionally biased region" description="Basic and acidic residues" evidence="1">
    <location>
        <begin position="50"/>
        <end position="59"/>
    </location>
</feature>
<evidence type="ECO:0000313" key="2">
    <source>
        <dbReference type="EMBL" id="TNN30604.1"/>
    </source>
</evidence>
<keyword evidence="3" id="KW-1185">Reference proteome</keyword>
<accession>A0A4Z2EQF6</accession>